<feature type="transmembrane region" description="Helical" evidence="9">
    <location>
        <begin position="175"/>
        <end position="193"/>
    </location>
</feature>
<dbReference type="InterPro" id="IPR050186">
    <property type="entry name" value="TPT_transporter"/>
</dbReference>
<dbReference type="EMBL" id="MU003788">
    <property type="protein sequence ID" value="KAF2721688.1"/>
    <property type="molecule type" value="Genomic_DNA"/>
</dbReference>
<feature type="transmembrane region" description="Helical" evidence="9">
    <location>
        <begin position="59"/>
        <end position="79"/>
    </location>
</feature>
<feature type="transmembrane region" description="Helical" evidence="9">
    <location>
        <begin position="85"/>
        <end position="109"/>
    </location>
</feature>
<evidence type="ECO:0000256" key="4">
    <source>
        <dbReference type="ARBA" id="ARBA00011182"/>
    </source>
</evidence>
<comment type="subcellular location">
    <subcellularLocation>
        <location evidence="2">Endoplasmic reticulum membrane</location>
        <topology evidence="2">Multi-pass membrane protein</topology>
    </subcellularLocation>
</comment>
<evidence type="ECO:0000256" key="5">
    <source>
        <dbReference type="ARBA" id="ARBA00022692"/>
    </source>
</evidence>
<dbReference type="AlphaFoldDB" id="A0A9P4Q9H6"/>
<feature type="transmembrane region" description="Helical" evidence="9">
    <location>
        <begin position="199"/>
        <end position="222"/>
    </location>
</feature>
<dbReference type="OrthoDB" id="10261634at2759"/>
<evidence type="ECO:0000256" key="9">
    <source>
        <dbReference type="SAM" id="Phobius"/>
    </source>
</evidence>
<keyword evidence="12" id="KW-1185">Reference proteome</keyword>
<evidence type="ECO:0000313" key="11">
    <source>
        <dbReference type="EMBL" id="KAF2721688.1"/>
    </source>
</evidence>
<protein>
    <submittedName>
        <fullName evidence="11">Phosphate phosphoenolpyruvate translocator protein</fullName>
    </submittedName>
</protein>
<proteinExistence type="inferred from homology"/>
<organism evidence="11 12">
    <name type="scientific">Polychaeton citri CBS 116435</name>
    <dbReference type="NCBI Taxonomy" id="1314669"/>
    <lineage>
        <taxon>Eukaryota</taxon>
        <taxon>Fungi</taxon>
        <taxon>Dikarya</taxon>
        <taxon>Ascomycota</taxon>
        <taxon>Pezizomycotina</taxon>
        <taxon>Dothideomycetes</taxon>
        <taxon>Dothideomycetidae</taxon>
        <taxon>Capnodiales</taxon>
        <taxon>Capnodiaceae</taxon>
        <taxon>Polychaeton</taxon>
    </lineage>
</organism>
<dbReference type="Pfam" id="PF03151">
    <property type="entry name" value="TPT"/>
    <property type="match status" value="1"/>
</dbReference>
<feature type="region of interest" description="Disordered" evidence="8">
    <location>
        <begin position="1"/>
        <end position="30"/>
    </location>
</feature>
<dbReference type="InterPro" id="IPR004853">
    <property type="entry name" value="Sugar_P_trans_dom"/>
</dbReference>
<feature type="transmembrane region" description="Helical" evidence="9">
    <location>
        <begin position="234"/>
        <end position="252"/>
    </location>
</feature>
<name>A0A9P4Q9H6_9PEZI</name>
<accession>A0A9P4Q9H6</accession>
<comment type="similarity">
    <text evidence="3">Belongs to the TPT transporter family. SLC35D subfamily.</text>
</comment>
<feature type="transmembrane region" description="Helical" evidence="9">
    <location>
        <begin position="272"/>
        <end position="289"/>
    </location>
</feature>
<dbReference type="GO" id="GO:0005789">
    <property type="term" value="C:endoplasmic reticulum membrane"/>
    <property type="evidence" value="ECO:0007669"/>
    <property type="project" value="UniProtKB-SubCell"/>
</dbReference>
<evidence type="ECO:0000256" key="1">
    <source>
        <dbReference type="ARBA" id="ARBA00003420"/>
    </source>
</evidence>
<evidence type="ECO:0000313" key="12">
    <source>
        <dbReference type="Proteomes" id="UP000799441"/>
    </source>
</evidence>
<dbReference type="PANTHER" id="PTHR11132">
    <property type="entry name" value="SOLUTE CARRIER FAMILY 35"/>
    <property type="match status" value="1"/>
</dbReference>
<sequence length="357" mass="38754">MSSQPEDPEKGVFQQQRNSIDDTQPTEGLLKQEVDVEAQQSTQPQATATEHNISLKSKLSFLAVYFVLNLALTLSNKAVLSKANYPWLLTALHTSATSIGCFGVMGSGYLKLTRLGSRENLVLVAFSFLFTLNIAMSNVSLAMVSVPFHQIARSTCPVATILVYRVAYGRTYSQATYLSMIPLIMGVALATAGDYYCTLLGFTLTFVGVILAAIKTVATNRLMTGSLSLSAMEVLLRMSPLAAMQCFVYAWATGELHGFRVDYGNGKYDYRLGWGLLLNASIAFFLNIVSFQTNKVAGALTMSVCGNLKQMLTIALGIILFNVKVGPLNAVGMLVTISGAAWYSKVELDNKRAKAQK</sequence>
<reference evidence="11" key="1">
    <citation type="journal article" date="2020" name="Stud. Mycol.">
        <title>101 Dothideomycetes genomes: a test case for predicting lifestyles and emergence of pathogens.</title>
        <authorList>
            <person name="Haridas S."/>
            <person name="Albert R."/>
            <person name="Binder M."/>
            <person name="Bloem J."/>
            <person name="Labutti K."/>
            <person name="Salamov A."/>
            <person name="Andreopoulos B."/>
            <person name="Baker S."/>
            <person name="Barry K."/>
            <person name="Bills G."/>
            <person name="Bluhm B."/>
            <person name="Cannon C."/>
            <person name="Castanera R."/>
            <person name="Culley D."/>
            <person name="Daum C."/>
            <person name="Ezra D."/>
            <person name="Gonzalez J."/>
            <person name="Henrissat B."/>
            <person name="Kuo A."/>
            <person name="Liang C."/>
            <person name="Lipzen A."/>
            <person name="Lutzoni F."/>
            <person name="Magnuson J."/>
            <person name="Mondo S."/>
            <person name="Nolan M."/>
            <person name="Ohm R."/>
            <person name="Pangilinan J."/>
            <person name="Park H.-J."/>
            <person name="Ramirez L."/>
            <person name="Alfaro M."/>
            <person name="Sun H."/>
            <person name="Tritt A."/>
            <person name="Yoshinaga Y."/>
            <person name="Zwiers L.-H."/>
            <person name="Turgeon B."/>
            <person name="Goodwin S."/>
            <person name="Spatafora J."/>
            <person name="Crous P."/>
            <person name="Grigoriev I."/>
        </authorList>
    </citation>
    <scope>NUCLEOTIDE SEQUENCE</scope>
    <source>
        <strain evidence="11">CBS 116435</strain>
    </source>
</reference>
<evidence type="ECO:0000256" key="6">
    <source>
        <dbReference type="ARBA" id="ARBA00022989"/>
    </source>
</evidence>
<feature type="transmembrane region" description="Helical" evidence="9">
    <location>
        <begin position="121"/>
        <end position="144"/>
    </location>
</feature>
<evidence type="ECO:0000256" key="8">
    <source>
        <dbReference type="SAM" id="MobiDB-lite"/>
    </source>
</evidence>
<feature type="compositionally biased region" description="Polar residues" evidence="8">
    <location>
        <begin position="13"/>
        <end position="26"/>
    </location>
</feature>
<evidence type="ECO:0000256" key="2">
    <source>
        <dbReference type="ARBA" id="ARBA00004477"/>
    </source>
</evidence>
<dbReference type="Proteomes" id="UP000799441">
    <property type="component" value="Unassembled WGS sequence"/>
</dbReference>
<feature type="domain" description="Sugar phosphate transporter" evidence="10">
    <location>
        <begin position="60"/>
        <end position="344"/>
    </location>
</feature>
<comment type="function">
    <text evidence="1">Involved in the import of GDP-mannose from the cytoplasm into the Golgi lumen.</text>
</comment>
<keyword evidence="6 9" id="KW-1133">Transmembrane helix</keyword>
<keyword evidence="7 9" id="KW-0472">Membrane</keyword>
<gene>
    <name evidence="11" type="ORF">K431DRAFT_284615</name>
</gene>
<evidence type="ECO:0000256" key="3">
    <source>
        <dbReference type="ARBA" id="ARBA00010425"/>
    </source>
</evidence>
<comment type="subunit">
    <text evidence="4">Homooligomer.</text>
</comment>
<comment type="caution">
    <text evidence="11">The sequence shown here is derived from an EMBL/GenBank/DDBJ whole genome shotgun (WGS) entry which is preliminary data.</text>
</comment>
<keyword evidence="5 9" id="KW-0812">Transmembrane</keyword>
<evidence type="ECO:0000259" key="10">
    <source>
        <dbReference type="Pfam" id="PF03151"/>
    </source>
</evidence>
<evidence type="ECO:0000256" key="7">
    <source>
        <dbReference type="ARBA" id="ARBA00023136"/>
    </source>
</evidence>